<keyword evidence="6" id="KW-1185">Reference proteome</keyword>
<dbReference type="Pfam" id="PF01750">
    <property type="entry name" value="HycI"/>
    <property type="match status" value="1"/>
</dbReference>
<accession>A0ABT0Y5D7</accession>
<dbReference type="GO" id="GO:0008233">
    <property type="term" value="F:peptidase activity"/>
    <property type="evidence" value="ECO:0007669"/>
    <property type="project" value="UniProtKB-KW"/>
</dbReference>
<evidence type="ECO:0000256" key="2">
    <source>
        <dbReference type="ARBA" id="ARBA00022670"/>
    </source>
</evidence>
<evidence type="ECO:0000256" key="3">
    <source>
        <dbReference type="ARBA" id="ARBA00022750"/>
    </source>
</evidence>
<protein>
    <submittedName>
        <fullName evidence="5">Hydrogenase maturation protease</fullName>
    </submittedName>
</protein>
<dbReference type="CDD" id="cd00518">
    <property type="entry name" value="H2MP"/>
    <property type="match status" value="1"/>
</dbReference>
<comment type="caution">
    <text evidence="5">The sequence shown here is derived from an EMBL/GenBank/DDBJ whole genome shotgun (WGS) entry which is preliminary data.</text>
</comment>
<dbReference type="NCBIfam" id="TIGR00072">
    <property type="entry name" value="hydrog_prot"/>
    <property type="match status" value="1"/>
</dbReference>
<keyword evidence="3" id="KW-0064">Aspartyl protease</keyword>
<dbReference type="PANTHER" id="PTHR30302:SF1">
    <property type="entry name" value="HYDROGENASE 2 MATURATION PROTEASE"/>
    <property type="match status" value="1"/>
</dbReference>
<evidence type="ECO:0000256" key="4">
    <source>
        <dbReference type="ARBA" id="ARBA00022801"/>
    </source>
</evidence>
<proteinExistence type="inferred from homology"/>
<keyword evidence="2 5" id="KW-0645">Protease</keyword>
<dbReference type="EMBL" id="JAMQOL010000038">
    <property type="protein sequence ID" value="MCM4081249.1"/>
    <property type="molecule type" value="Genomic_DNA"/>
</dbReference>
<dbReference type="SUPFAM" id="SSF53163">
    <property type="entry name" value="HybD-like"/>
    <property type="match status" value="1"/>
</dbReference>
<dbReference type="Proteomes" id="UP001523216">
    <property type="component" value="Unassembled WGS sequence"/>
</dbReference>
<dbReference type="PANTHER" id="PTHR30302">
    <property type="entry name" value="HYDROGENASE 1 MATURATION PROTEASE"/>
    <property type="match status" value="1"/>
</dbReference>
<dbReference type="InterPro" id="IPR023430">
    <property type="entry name" value="Pept_HybD-like_dom_sf"/>
</dbReference>
<keyword evidence="4" id="KW-0378">Hydrolase</keyword>
<dbReference type="RefSeq" id="WP_251801073.1">
    <property type="nucleotide sequence ID" value="NZ_JAMQOL010000038.1"/>
</dbReference>
<evidence type="ECO:0000256" key="1">
    <source>
        <dbReference type="ARBA" id="ARBA00006814"/>
    </source>
</evidence>
<dbReference type="InterPro" id="IPR000671">
    <property type="entry name" value="Peptidase_A31"/>
</dbReference>
<dbReference type="GO" id="GO:0006508">
    <property type="term" value="P:proteolysis"/>
    <property type="evidence" value="ECO:0007669"/>
    <property type="project" value="UniProtKB-KW"/>
</dbReference>
<organism evidence="5 6">
    <name type="scientific">Paractinoplanes hotanensis</name>
    <dbReference type="NCBI Taxonomy" id="2906497"/>
    <lineage>
        <taxon>Bacteria</taxon>
        <taxon>Bacillati</taxon>
        <taxon>Actinomycetota</taxon>
        <taxon>Actinomycetes</taxon>
        <taxon>Micromonosporales</taxon>
        <taxon>Micromonosporaceae</taxon>
        <taxon>Paractinoplanes</taxon>
    </lineage>
</organism>
<name>A0ABT0Y5D7_9ACTN</name>
<gene>
    <name evidence="5" type="ORF">LXN57_27105</name>
</gene>
<sequence length="160" mass="16541">MRRVVIGVGNEYRCDDGFGPLVVAALADRRSRDPQLAGVDLRISDGDPARMLDLWAGAGLAVVVDAVRDGGGTPGRVYELVLDELDGLAENASASSHGIGLGSTVALGRALDRLPRRLVVLAVAGREFGFGVELTAQVAAMVEPVADRVGELVARAGVGP</sequence>
<reference evidence="5 6" key="1">
    <citation type="submission" date="2022-06" db="EMBL/GenBank/DDBJ databases">
        <title>Actinoplanes abujensis sp. nov., isolated from Nigerian arid soil.</title>
        <authorList>
            <person name="Ding P."/>
        </authorList>
    </citation>
    <scope>NUCLEOTIDE SEQUENCE [LARGE SCALE GENOMIC DNA]</scope>
    <source>
        <strain evidence="6">TRM88002</strain>
    </source>
</reference>
<evidence type="ECO:0000313" key="6">
    <source>
        <dbReference type="Proteomes" id="UP001523216"/>
    </source>
</evidence>
<evidence type="ECO:0000313" key="5">
    <source>
        <dbReference type="EMBL" id="MCM4081249.1"/>
    </source>
</evidence>
<dbReference type="Gene3D" id="3.40.50.1450">
    <property type="entry name" value="HybD-like"/>
    <property type="match status" value="1"/>
</dbReference>
<comment type="similarity">
    <text evidence="1">Belongs to the peptidase A31 family.</text>
</comment>